<gene>
    <name evidence="1" type="ORF">PECAL_5P05070</name>
</gene>
<dbReference type="Proteomes" id="UP000789595">
    <property type="component" value="Unassembled WGS sequence"/>
</dbReference>
<evidence type="ECO:0000313" key="2">
    <source>
        <dbReference type="Proteomes" id="UP000789595"/>
    </source>
</evidence>
<proteinExistence type="predicted"/>
<dbReference type="InterPro" id="IPR051961">
    <property type="entry name" value="Fungal_Metabolite_Diox"/>
</dbReference>
<sequence>MLRGLHVARRCVATTTAHRCFSQAAKQQMRKSGYVVKRLAVAPQAVATIRRNALAQAREPPAPAWRKWLGLEKNLKEGVDGGPHGRLLIPLAPDDDGVAAVLTKALAAIGEDAVADAGLTSKALLVELSVLAVLPRAAAQPPHLDVLPRDGLSMATLFVPLQDVSESNGATVLYPAPPSSVAARRDWALLHKSEKRTYAPDGSDDHRDAASIQAEAAGLLPPVASPWAKCSPSELGLGAPVCLELRTGDVALMDYRCFHRGGANVSEDLRCVLYATFSSEGDHHSYSVEASKQTRRLGEFLAVAEDRSVY</sequence>
<dbReference type="PANTHER" id="PTHR37563:SF2">
    <property type="entry name" value="PHYTANOYL-COA DIOXYGENASE FAMILY PROTEIN (AFU_ORTHOLOGUE AFUA_2G03330)"/>
    <property type="match status" value="1"/>
</dbReference>
<name>A0A8J2X176_9STRA</name>
<protein>
    <recommendedName>
        <fullName evidence="3">Phytanoyl-CoA dioxygenase</fullName>
    </recommendedName>
</protein>
<dbReference type="Pfam" id="PF05721">
    <property type="entry name" value="PhyH"/>
    <property type="match status" value="1"/>
</dbReference>
<dbReference type="PANTHER" id="PTHR37563">
    <property type="entry name" value="PHYTANOYL-COA DIOXYGENASE FAMILY PROTEIN (AFU_ORTHOLOGUE AFUA_2G03330)"/>
    <property type="match status" value="1"/>
</dbReference>
<dbReference type="Gene3D" id="2.60.120.620">
    <property type="entry name" value="q2cbj1_9rhob like domain"/>
    <property type="match status" value="1"/>
</dbReference>
<reference evidence="1" key="1">
    <citation type="submission" date="2021-11" db="EMBL/GenBank/DDBJ databases">
        <authorList>
            <consortium name="Genoscope - CEA"/>
            <person name="William W."/>
        </authorList>
    </citation>
    <scope>NUCLEOTIDE SEQUENCE</scope>
</reference>
<dbReference type="InterPro" id="IPR008775">
    <property type="entry name" value="Phytyl_CoA_dOase-like"/>
</dbReference>
<evidence type="ECO:0008006" key="3">
    <source>
        <dbReference type="Google" id="ProtNLM"/>
    </source>
</evidence>
<accession>A0A8J2X176</accession>
<dbReference type="AlphaFoldDB" id="A0A8J2X176"/>
<dbReference type="EMBL" id="CAKKNE010000005">
    <property type="protein sequence ID" value="CAH0375954.1"/>
    <property type="molecule type" value="Genomic_DNA"/>
</dbReference>
<organism evidence="1 2">
    <name type="scientific">Pelagomonas calceolata</name>
    <dbReference type="NCBI Taxonomy" id="35677"/>
    <lineage>
        <taxon>Eukaryota</taxon>
        <taxon>Sar</taxon>
        <taxon>Stramenopiles</taxon>
        <taxon>Ochrophyta</taxon>
        <taxon>Pelagophyceae</taxon>
        <taxon>Pelagomonadales</taxon>
        <taxon>Pelagomonadaceae</taxon>
        <taxon>Pelagomonas</taxon>
    </lineage>
</organism>
<evidence type="ECO:0000313" key="1">
    <source>
        <dbReference type="EMBL" id="CAH0375954.1"/>
    </source>
</evidence>
<keyword evidence="2" id="KW-1185">Reference proteome</keyword>
<dbReference type="SUPFAM" id="SSF51197">
    <property type="entry name" value="Clavaminate synthase-like"/>
    <property type="match status" value="1"/>
</dbReference>
<comment type="caution">
    <text evidence="1">The sequence shown here is derived from an EMBL/GenBank/DDBJ whole genome shotgun (WGS) entry which is preliminary data.</text>
</comment>